<dbReference type="EMBL" id="LXQA010232932">
    <property type="protein sequence ID" value="MCI36345.1"/>
    <property type="molecule type" value="Genomic_DNA"/>
</dbReference>
<dbReference type="Proteomes" id="UP000265520">
    <property type="component" value="Unassembled WGS sequence"/>
</dbReference>
<evidence type="ECO:0000313" key="3">
    <source>
        <dbReference type="Proteomes" id="UP000265520"/>
    </source>
</evidence>
<evidence type="ECO:0000259" key="1">
    <source>
        <dbReference type="Pfam" id="PF25597"/>
    </source>
</evidence>
<sequence>HIPDEKRRKLDDKIEKLILIGYDATVAVIFGDQSY</sequence>
<proteinExistence type="predicted"/>
<feature type="domain" description="Retroviral polymerase SH3-like" evidence="1">
    <location>
        <begin position="1"/>
        <end position="25"/>
    </location>
</feature>
<feature type="non-terminal residue" evidence="2">
    <location>
        <position position="1"/>
    </location>
</feature>
<protein>
    <recommendedName>
        <fullName evidence="1">Retroviral polymerase SH3-like domain-containing protein</fullName>
    </recommendedName>
</protein>
<dbReference type="AlphaFoldDB" id="A0A392RLC9"/>
<dbReference type="InterPro" id="IPR057670">
    <property type="entry name" value="SH3_retrovirus"/>
</dbReference>
<name>A0A392RLC9_9FABA</name>
<comment type="caution">
    <text evidence="2">The sequence shown here is derived from an EMBL/GenBank/DDBJ whole genome shotgun (WGS) entry which is preliminary data.</text>
</comment>
<dbReference type="Pfam" id="PF25597">
    <property type="entry name" value="SH3_retrovirus"/>
    <property type="match status" value="1"/>
</dbReference>
<accession>A0A392RLC9</accession>
<keyword evidence="3" id="KW-1185">Reference proteome</keyword>
<reference evidence="2 3" key="1">
    <citation type="journal article" date="2018" name="Front. Plant Sci.">
        <title>Red Clover (Trifolium pratense) and Zigzag Clover (T. medium) - A Picture of Genomic Similarities and Differences.</title>
        <authorList>
            <person name="Dluhosova J."/>
            <person name="Istvanek J."/>
            <person name="Nedelnik J."/>
            <person name="Repkova J."/>
        </authorList>
    </citation>
    <scope>NUCLEOTIDE SEQUENCE [LARGE SCALE GENOMIC DNA]</scope>
    <source>
        <strain evidence="3">cv. 10/8</strain>
        <tissue evidence="2">Leaf</tissue>
    </source>
</reference>
<organism evidence="2 3">
    <name type="scientific">Trifolium medium</name>
    <dbReference type="NCBI Taxonomy" id="97028"/>
    <lineage>
        <taxon>Eukaryota</taxon>
        <taxon>Viridiplantae</taxon>
        <taxon>Streptophyta</taxon>
        <taxon>Embryophyta</taxon>
        <taxon>Tracheophyta</taxon>
        <taxon>Spermatophyta</taxon>
        <taxon>Magnoliopsida</taxon>
        <taxon>eudicotyledons</taxon>
        <taxon>Gunneridae</taxon>
        <taxon>Pentapetalae</taxon>
        <taxon>rosids</taxon>
        <taxon>fabids</taxon>
        <taxon>Fabales</taxon>
        <taxon>Fabaceae</taxon>
        <taxon>Papilionoideae</taxon>
        <taxon>50 kb inversion clade</taxon>
        <taxon>NPAAA clade</taxon>
        <taxon>Hologalegina</taxon>
        <taxon>IRL clade</taxon>
        <taxon>Trifolieae</taxon>
        <taxon>Trifolium</taxon>
    </lineage>
</organism>
<evidence type="ECO:0000313" key="2">
    <source>
        <dbReference type="EMBL" id="MCI36345.1"/>
    </source>
</evidence>